<gene>
    <name evidence="1" type="ORF">SAMN04490187_0824</name>
</gene>
<evidence type="ECO:0000313" key="1">
    <source>
        <dbReference type="EMBL" id="SEB53598.1"/>
    </source>
</evidence>
<evidence type="ECO:0000313" key="2">
    <source>
        <dbReference type="Proteomes" id="UP000198542"/>
    </source>
</evidence>
<name>A0A1H4K688_PSEJE</name>
<proteinExistence type="predicted"/>
<sequence>MALMDSRSSEALARSASVLMSGQTLKSWPLRFVELLQNVFRLV</sequence>
<reference evidence="2" key="1">
    <citation type="submission" date="2016-10" db="EMBL/GenBank/DDBJ databases">
        <authorList>
            <person name="Varghese N."/>
            <person name="Submissions S."/>
        </authorList>
    </citation>
    <scope>NUCLEOTIDE SEQUENCE [LARGE SCALE GENOMIC DNA]</scope>
    <source>
        <strain evidence="2">BS3660</strain>
    </source>
</reference>
<dbReference type="EMBL" id="FNTC01000002">
    <property type="protein sequence ID" value="SEB53598.1"/>
    <property type="molecule type" value="Genomic_DNA"/>
</dbReference>
<organism evidence="1 2">
    <name type="scientific">Pseudomonas jessenii</name>
    <dbReference type="NCBI Taxonomy" id="77298"/>
    <lineage>
        <taxon>Bacteria</taxon>
        <taxon>Pseudomonadati</taxon>
        <taxon>Pseudomonadota</taxon>
        <taxon>Gammaproteobacteria</taxon>
        <taxon>Pseudomonadales</taxon>
        <taxon>Pseudomonadaceae</taxon>
        <taxon>Pseudomonas</taxon>
    </lineage>
</organism>
<dbReference type="AlphaFoldDB" id="A0A1H4K688"/>
<protein>
    <submittedName>
        <fullName evidence="1">Uncharacterized protein</fullName>
    </submittedName>
</protein>
<dbReference type="Proteomes" id="UP000198542">
    <property type="component" value="Unassembled WGS sequence"/>
</dbReference>
<keyword evidence="2" id="KW-1185">Reference proteome</keyword>
<accession>A0A1H4K688</accession>